<organism evidence="2">
    <name type="scientific">Parabacteroides goldsteinii</name>
    <dbReference type="NCBI Taxonomy" id="328812"/>
    <lineage>
        <taxon>Bacteria</taxon>
        <taxon>Pseudomonadati</taxon>
        <taxon>Bacteroidota</taxon>
        <taxon>Bacteroidia</taxon>
        <taxon>Bacteroidales</taxon>
        <taxon>Tannerellaceae</taxon>
        <taxon>Parabacteroides</taxon>
    </lineage>
</organism>
<evidence type="ECO:0000313" key="2">
    <source>
        <dbReference type="EMBL" id="MRY11341.1"/>
    </source>
</evidence>
<gene>
    <name evidence="2" type="ORF">GKE01_07625</name>
</gene>
<accession>A0A6G1ZCC1</accession>
<dbReference type="RefSeq" id="WP_010801732.1">
    <property type="nucleotide sequence ID" value="NZ_CAJSYT010000020.1"/>
</dbReference>
<feature type="chain" id="PRO_5026110993" description="Fimbrillin family protein" evidence="1">
    <location>
        <begin position="21"/>
        <end position="324"/>
    </location>
</feature>
<comment type="caution">
    <text evidence="2">The sequence shown here is derived from an EMBL/GenBank/DDBJ whole genome shotgun (WGS) entry which is preliminary data.</text>
</comment>
<dbReference type="EMBL" id="WKLP01000008">
    <property type="protein sequence ID" value="MRY11341.1"/>
    <property type="molecule type" value="Genomic_DNA"/>
</dbReference>
<dbReference type="PROSITE" id="PS51257">
    <property type="entry name" value="PROKAR_LIPOPROTEIN"/>
    <property type="match status" value="1"/>
</dbReference>
<dbReference type="AlphaFoldDB" id="A0A6G1ZCC1"/>
<keyword evidence="1" id="KW-0732">Signal</keyword>
<feature type="signal peptide" evidence="1">
    <location>
        <begin position="1"/>
        <end position="20"/>
    </location>
</feature>
<reference evidence="2" key="1">
    <citation type="journal article" date="2019" name="Nat. Med.">
        <title>A library of human gut bacterial isolates paired with longitudinal multiomics data enables mechanistic microbiome research.</title>
        <authorList>
            <person name="Poyet M."/>
            <person name="Groussin M."/>
            <person name="Gibbons S.M."/>
            <person name="Avila-Pacheco J."/>
            <person name="Jiang X."/>
            <person name="Kearney S.M."/>
            <person name="Perrotta A.R."/>
            <person name="Berdy B."/>
            <person name="Zhao S."/>
            <person name="Lieberman T.D."/>
            <person name="Swanson P.K."/>
            <person name="Smith M."/>
            <person name="Roesemann S."/>
            <person name="Alexander J.E."/>
            <person name="Rich S.A."/>
            <person name="Livny J."/>
            <person name="Vlamakis H."/>
            <person name="Clish C."/>
            <person name="Bullock K."/>
            <person name="Deik A."/>
            <person name="Scott J."/>
            <person name="Pierce K.A."/>
            <person name="Xavier R.J."/>
            <person name="Alm E.J."/>
        </authorList>
    </citation>
    <scope>NUCLEOTIDE SEQUENCE</scope>
    <source>
        <strain evidence="2">BIOML-A4</strain>
    </source>
</reference>
<evidence type="ECO:0008006" key="3">
    <source>
        <dbReference type="Google" id="ProtNLM"/>
    </source>
</evidence>
<proteinExistence type="predicted"/>
<evidence type="ECO:0000256" key="1">
    <source>
        <dbReference type="SAM" id="SignalP"/>
    </source>
</evidence>
<name>A0A6G1ZCC1_9BACT</name>
<sequence length="324" mass="33726">MKVKNLFIMSLAAFSLVACSNDEEAVVPQEGSVVVNLTTADSKTKADPLTTEGYDAENAMNSGKVYAFLNGTTLVETKDFSTSSNSVTFDKLTVGSNYQFVAVANSSATAVTAEGFKTIEINAPTAKENFVMYEVASVTSLAATNDISMTVKRVLSAVQLGTVTRAQTEAVPSLYRNATMTINSLTLYNVNPSVNLDGSKKVGTAENATDLAASFTNKTVANSASVNINGTDVTARAYACPTAGSATLYGVLEVTYSGGIGKKYYNIPLTAGLDANTLYLLNVTIVGVGSNEPGDPDEFGGATGTITPAPWSNGSVINVDNQEG</sequence>
<protein>
    <recommendedName>
        <fullName evidence="3">Fimbrillin family protein</fullName>
    </recommendedName>
</protein>